<evidence type="ECO:0000313" key="3">
    <source>
        <dbReference type="EMBL" id="QOY90966.1"/>
    </source>
</evidence>
<dbReference type="InterPro" id="IPR000868">
    <property type="entry name" value="Isochorismatase-like_dom"/>
</dbReference>
<dbReference type="EMBL" id="CP063849">
    <property type="protein sequence ID" value="QOY90966.1"/>
    <property type="molecule type" value="Genomic_DNA"/>
</dbReference>
<gene>
    <name evidence="3" type="ORF">IRI77_13770</name>
</gene>
<feature type="domain" description="Isochorismatase-like" evidence="2">
    <location>
        <begin position="10"/>
        <end position="177"/>
    </location>
</feature>
<name>A0A7S7SNW8_PALFE</name>
<keyword evidence="1 3" id="KW-0378">Hydrolase</keyword>
<dbReference type="SUPFAM" id="SSF52499">
    <property type="entry name" value="Isochorismatase-like hydrolases"/>
    <property type="match status" value="1"/>
</dbReference>
<dbReference type="Gene3D" id="3.40.50.850">
    <property type="entry name" value="Isochorismatase-like"/>
    <property type="match status" value="1"/>
</dbReference>
<sequence length="196" mass="21194">MPLTTLDPNTALLVIDLQQGLVTGNFIHPIAEVINRTRALIDVFRVKHLPVALVNVAGRPPGRTEQGPRVSAPFSAGWTDLLPQLDQQPDDLLVTKRSWGAFATTDLERRLKAQGVTQVVVTGIVTSGGVEATARQAYEQGFHVTLALDAITDIRKEAHEYSISNVFPRLGETGSSQEIISLLEGREGPTGLKEPA</sequence>
<reference evidence="3 4" key="1">
    <citation type="submission" date="2020-10" db="EMBL/GenBank/DDBJ databases">
        <title>Complete genome sequence of Paludibaculum fermentans P105T, a facultatively anaerobic acidobacterium capable of dissimilatory Fe(III) reduction.</title>
        <authorList>
            <person name="Dedysh S.N."/>
            <person name="Beletsky A.V."/>
            <person name="Kulichevskaya I.S."/>
            <person name="Mardanov A.V."/>
            <person name="Ravin N.V."/>
        </authorList>
    </citation>
    <scope>NUCLEOTIDE SEQUENCE [LARGE SCALE GENOMIC DNA]</scope>
    <source>
        <strain evidence="3 4">P105</strain>
    </source>
</reference>
<accession>A0A7S7SNW8</accession>
<dbReference type="RefSeq" id="WP_194452623.1">
    <property type="nucleotide sequence ID" value="NZ_CP063849.1"/>
</dbReference>
<evidence type="ECO:0000313" key="4">
    <source>
        <dbReference type="Proteomes" id="UP000593892"/>
    </source>
</evidence>
<dbReference type="KEGG" id="pfer:IRI77_13770"/>
<dbReference type="AlphaFoldDB" id="A0A7S7SNW8"/>
<proteinExistence type="predicted"/>
<dbReference type="InterPro" id="IPR036380">
    <property type="entry name" value="Isochorismatase-like_sf"/>
</dbReference>
<dbReference type="InterPro" id="IPR050272">
    <property type="entry name" value="Isochorismatase-like_hydrls"/>
</dbReference>
<dbReference type="Pfam" id="PF00857">
    <property type="entry name" value="Isochorismatase"/>
    <property type="match status" value="1"/>
</dbReference>
<dbReference type="PANTHER" id="PTHR43540">
    <property type="entry name" value="PEROXYUREIDOACRYLATE/UREIDOACRYLATE AMIDOHYDROLASE-RELATED"/>
    <property type="match status" value="1"/>
</dbReference>
<keyword evidence="4" id="KW-1185">Reference proteome</keyword>
<dbReference type="Proteomes" id="UP000593892">
    <property type="component" value="Chromosome"/>
</dbReference>
<dbReference type="GO" id="GO:0016787">
    <property type="term" value="F:hydrolase activity"/>
    <property type="evidence" value="ECO:0007669"/>
    <property type="project" value="UniProtKB-KW"/>
</dbReference>
<dbReference type="PANTHER" id="PTHR43540:SF7">
    <property type="entry name" value="ISOCHORISMATASE FAMILY PROTEIN YECD"/>
    <property type="match status" value="1"/>
</dbReference>
<organism evidence="3 4">
    <name type="scientific">Paludibaculum fermentans</name>
    <dbReference type="NCBI Taxonomy" id="1473598"/>
    <lineage>
        <taxon>Bacteria</taxon>
        <taxon>Pseudomonadati</taxon>
        <taxon>Acidobacteriota</taxon>
        <taxon>Terriglobia</taxon>
        <taxon>Bryobacterales</taxon>
        <taxon>Bryobacteraceae</taxon>
        <taxon>Paludibaculum</taxon>
    </lineage>
</organism>
<protein>
    <submittedName>
        <fullName evidence="3">Cysteine hydrolase</fullName>
    </submittedName>
</protein>
<dbReference type="CDD" id="cd00431">
    <property type="entry name" value="cysteine_hydrolases"/>
    <property type="match status" value="1"/>
</dbReference>
<evidence type="ECO:0000259" key="2">
    <source>
        <dbReference type="Pfam" id="PF00857"/>
    </source>
</evidence>
<evidence type="ECO:0000256" key="1">
    <source>
        <dbReference type="ARBA" id="ARBA00022801"/>
    </source>
</evidence>